<dbReference type="RefSeq" id="XP_044658498.1">
    <property type="nucleotide sequence ID" value="XM_044802563.1"/>
</dbReference>
<gene>
    <name evidence="2" type="ORF">CKM354_000722000</name>
</gene>
<proteinExistence type="predicted"/>
<evidence type="ECO:0000313" key="2">
    <source>
        <dbReference type="EMBL" id="GIZ44011.1"/>
    </source>
</evidence>
<name>A0A9P3FE34_9PEZI</name>
<evidence type="ECO:0000313" key="3">
    <source>
        <dbReference type="Proteomes" id="UP000825890"/>
    </source>
</evidence>
<protein>
    <submittedName>
        <fullName evidence="2">Uncharacterized protein</fullName>
    </submittedName>
</protein>
<feature type="region of interest" description="Disordered" evidence="1">
    <location>
        <begin position="145"/>
        <end position="210"/>
    </location>
</feature>
<dbReference type="Proteomes" id="UP000825890">
    <property type="component" value="Unassembled WGS sequence"/>
</dbReference>
<feature type="compositionally biased region" description="Basic residues" evidence="1">
    <location>
        <begin position="167"/>
        <end position="177"/>
    </location>
</feature>
<reference evidence="2 3" key="1">
    <citation type="submission" date="2021-01" db="EMBL/GenBank/DDBJ databases">
        <title>Cercospora kikuchii MAFF 305040 whole genome shotgun sequence.</title>
        <authorList>
            <person name="Kashiwa T."/>
            <person name="Suzuki T."/>
        </authorList>
    </citation>
    <scope>NUCLEOTIDE SEQUENCE [LARGE SCALE GENOMIC DNA]</scope>
    <source>
        <strain evidence="2 3">MAFF 305040</strain>
    </source>
</reference>
<dbReference type="OrthoDB" id="3648099at2759"/>
<dbReference type="AlphaFoldDB" id="A0A9P3FE34"/>
<dbReference type="GeneID" id="68292795"/>
<feature type="region of interest" description="Disordered" evidence="1">
    <location>
        <begin position="20"/>
        <end position="107"/>
    </location>
</feature>
<comment type="caution">
    <text evidence="2">The sequence shown here is derived from an EMBL/GenBank/DDBJ whole genome shotgun (WGS) entry which is preliminary data.</text>
</comment>
<keyword evidence="3" id="KW-1185">Reference proteome</keyword>
<evidence type="ECO:0000256" key="1">
    <source>
        <dbReference type="SAM" id="MobiDB-lite"/>
    </source>
</evidence>
<sequence>MAESDDGFQLALSELIEGAAADARRHSTRADSGSPMRKARPKDMEEEPPVKRAKFSRASSPAADVYHGSDWSSSSLTSTLATPLDEISSDSTRGKFSASSRPPPNIPQVVRRQFDTRENDFAYEALVEARRRERVVDVDRYVPPAGNRPPSRAPGFASAAYESWSSRTHHERQRKKTTSGPQVREIDFGQRRIHRGQPTSQKPTKPFRFQDLPDKVKTRIISYLLVKDEAILIDFTWLRSFVHGHSRVPSATEPLHSEDQRSYTIPRNWPELINEVQTMQHDCGPFQDALELRGNKTRGLRGPCRGLTTGLLRVSKSFHGMAAEALYGGNTFRFPWPTCAWMQLESFLATIGSQNIGYLRSLEIHVPLWHRGMQEDYLEGAILDLTSPASRLGVVLPMARDRLLSAITFCVHALLKANNLSSMVLILEHGLVTDRWIGRHTNDRQLIPLSEAEELVARKQQGIAMLQKLANLVKPRATRLRVQHVGASKIQEYDKKEFKQRLPGLKKEAEKYGWAVDQELKGKR</sequence>
<organism evidence="2 3">
    <name type="scientific">Cercospora kikuchii</name>
    <dbReference type="NCBI Taxonomy" id="84275"/>
    <lineage>
        <taxon>Eukaryota</taxon>
        <taxon>Fungi</taxon>
        <taxon>Dikarya</taxon>
        <taxon>Ascomycota</taxon>
        <taxon>Pezizomycotina</taxon>
        <taxon>Dothideomycetes</taxon>
        <taxon>Dothideomycetidae</taxon>
        <taxon>Mycosphaerellales</taxon>
        <taxon>Mycosphaerellaceae</taxon>
        <taxon>Cercospora</taxon>
    </lineage>
</organism>
<dbReference type="EMBL" id="BOLY01000004">
    <property type="protein sequence ID" value="GIZ44011.1"/>
    <property type="molecule type" value="Genomic_DNA"/>
</dbReference>
<accession>A0A9P3FE34</accession>